<keyword evidence="2" id="KW-1185">Reference proteome</keyword>
<comment type="caution">
    <text evidence="1">The sequence shown here is derived from an EMBL/GenBank/DDBJ whole genome shotgun (WGS) entry which is preliminary data.</text>
</comment>
<evidence type="ECO:0000313" key="1">
    <source>
        <dbReference type="EMBL" id="KQB84068.1"/>
    </source>
</evidence>
<evidence type="ECO:0000313" key="2">
    <source>
        <dbReference type="Proteomes" id="UP000050517"/>
    </source>
</evidence>
<sequence length="190" mass="20544">MKFSRVQVVVLVVLVVAMVGVGAWAMVGFLGESSDEHGHDHGSDDHVEIDPVAEDPQWAAVSVMVAGLSWKPATDESTLEGFLRVGDQLTDSWRAQLEQARGKEMGTKAMPSSWPVWAASGDEVVAVVTPESVEMSSDGHSGVVDATVEQTVHHPGGETTPYSRFSAEVDVVYEQDRWRVGAYDITDVAY</sequence>
<dbReference type="RefSeq" id="WP_055122074.1">
    <property type="nucleotide sequence ID" value="NZ_LKST01000002.1"/>
</dbReference>
<dbReference type="STRING" id="1544416.Cocul_00864"/>
<accession>A0A0Q0YNP3</accession>
<reference evidence="1 2" key="1">
    <citation type="submission" date="2015-10" db="EMBL/GenBank/DDBJ databases">
        <title>Corynebacteirum lowii and Corynebacterium oculi species nova, derived from human clinical disease and and emended description of Corynebacterium mastiditis.</title>
        <authorList>
            <person name="Bernard K."/>
            <person name="Pacheco A.L."/>
            <person name="Mcdougall C."/>
            <person name="Burtx T."/>
            <person name="Weibe D."/>
            <person name="Tyler S."/>
            <person name="Olson A.B."/>
            <person name="Cnockaert M."/>
            <person name="Eguchi H."/>
            <person name="Kuwahara T."/>
            <person name="Nakayama-Imaohji H."/>
            <person name="Boudewijins M."/>
            <person name="Van Hoecke F."/>
            <person name="Bernier A.-M."/>
            <person name="Vandamme P."/>
        </authorList>
    </citation>
    <scope>NUCLEOTIDE SEQUENCE [LARGE SCALE GENOMIC DNA]</scope>
    <source>
        <strain evidence="1 2">NML 130210</strain>
    </source>
</reference>
<gene>
    <name evidence="1" type="ORF">Cocul_00864</name>
</gene>
<dbReference type="PATRIC" id="fig|1544416.3.peg.863"/>
<organism evidence="1 2">
    <name type="scientific">Corynebacterium oculi</name>
    <dbReference type="NCBI Taxonomy" id="1544416"/>
    <lineage>
        <taxon>Bacteria</taxon>
        <taxon>Bacillati</taxon>
        <taxon>Actinomycetota</taxon>
        <taxon>Actinomycetes</taxon>
        <taxon>Mycobacteriales</taxon>
        <taxon>Corynebacteriaceae</taxon>
        <taxon>Corynebacterium</taxon>
    </lineage>
</organism>
<dbReference type="EMBL" id="LKST01000002">
    <property type="protein sequence ID" value="KQB84068.1"/>
    <property type="molecule type" value="Genomic_DNA"/>
</dbReference>
<dbReference type="Proteomes" id="UP000050517">
    <property type="component" value="Unassembled WGS sequence"/>
</dbReference>
<protein>
    <submittedName>
        <fullName evidence="1">Uncharacterized protein</fullName>
    </submittedName>
</protein>
<name>A0A0Q0YNP3_9CORY</name>
<proteinExistence type="predicted"/>
<dbReference type="AlphaFoldDB" id="A0A0Q0YNP3"/>